<comment type="caution">
    <text evidence="2">The sequence shown here is derived from an EMBL/GenBank/DDBJ whole genome shotgun (WGS) entry which is preliminary data.</text>
</comment>
<evidence type="ECO:0000313" key="3">
    <source>
        <dbReference type="Proteomes" id="UP000823388"/>
    </source>
</evidence>
<feature type="region of interest" description="Disordered" evidence="1">
    <location>
        <begin position="1"/>
        <end position="67"/>
    </location>
</feature>
<gene>
    <name evidence="2" type="ORF">PVAP13_5NG488886</name>
</gene>
<dbReference type="Proteomes" id="UP000823388">
    <property type="component" value="Chromosome 5N"/>
</dbReference>
<organism evidence="2 3">
    <name type="scientific">Panicum virgatum</name>
    <name type="common">Blackwell switchgrass</name>
    <dbReference type="NCBI Taxonomy" id="38727"/>
    <lineage>
        <taxon>Eukaryota</taxon>
        <taxon>Viridiplantae</taxon>
        <taxon>Streptophyta</taxon>
        <taxon>Embryophyta</taxon>
        <taxon>Tracheophyta</taxon>
        <taxon>Spermatophyta</taxon>
        <taxon>Magnoliopsida</taxon>
        <taxon>Liliopsida</taxon>
        <taxon>Poales</taxon>
        <taxon>Poaceae</taxon>
        <taxon>PACMAD clade</taxon>
        <taxon>Panicoideae</taxon>
        <taxon>Panicodae</taxon>
        <taxon>Paniceae</taxon>
        <taxon>Panicinae</taxon>
        <taxon>Panicum</taxon>
        <taxon>Panicum sect. Hiantes</taxon>
    </lineage>
</organism>
<evidence type="ECO:0000256" key="1">
    <source>
        <dbReference type="SAM" id="MobiDB-lite"/>
    </source>
</evidence>
<protein>
    <submittedName>
        <fullName evidence="2">Uncharacterized protein</fullName>
    </submittedName>
</protein>
<accession>A0A8T0S3Z8</accession>
<sequence>MEEKRRRQGAGERQGGRSPTRTDPPLPQTHTPFSKNPPPPVPFDRRNGSLPCPGPARPAAGGIIIDWQAMDPNSPAAELEVVGSLSPPFTPHPPAAASAHADSDDGGGEVEFANFTDQELGSKIRFWEGELQRGALRKTQDKGKKLRARVGRMKKELDRRIVHRQKQDDTVRRRAVQAKSTCGNGGNVYDFINKCTDGWPKSLSKLEKAKEHDMQIL</sequence>
<feature type="region of interest" description="Disordered" evidence="1">
    <location>
        <begin position="86"/>
        <end position="106"/>
    </location>
</feature>
<name>A0A8T0S3Z8_PANVG</name>
<reference evidence="2" key="1">
    <citation type="submission" date="2020-05" db="EMBL/GenBank/DDBJ databases">
        <title>WGS assembly of Panicum virgatum.</title>
        <authorList>
            <person name="Lovell J.T."/>
            <person name="Jenkins J."/>
            <person name="Shu S."/>
            <person name="Juenger T.E."/>
            <person name="Schmutz J."/>
        </authorList>
    </citation>
    <scope>NUCLEOTIDE SEQUENCE</scope>
    <source>
        <strain evidence="2">AP13</strain>
    </source>
</reference>
<proteinExistence type="predicted"/>
<dbReference type="AlphaFoldDB" id="A0A8T0S3Z8"/>
<keyword evidence="3" id="KW-1185">Reference proteome</keyword>
<evidence type="ECO:0000313" key="2">
    <source>
        <dbReference type="EMBL" id="KAG2591523.1"/>
    </source>
</evidence>
<dbReference type="EMBL" id="CM029046">
    <property type="protein sequence ID" value="KAG2591523.1"/>
    <property type="molecule type" value="Genomic_DNA"/>
</dbReference>